<feature type="transmembrane region" description="Helical" evidence="5">
    <location>
        <begin position="133"/>
        <end position="157"/>
    </location>
</feature>
<feature type="transmembrane region" description="Helical" evidence="5">
    <location>
        <begin position="97"/>
        <end position="121"/>
    </location>
</feature>
<feature type="transmembrane region" description="Helical" evidence="5">
    <location>
        <begin position="199"/>
        <end position="221"/>
    </location>
</feature>
<dbReference type="Proteomes" id="UP000620266">
    <property type="component" value="Unassembled WGS sequence"/>
</dbReference>
<evidence type="ECO:0000256" key="2">
    <source>
        <dbReference type="ARBA" id="ARBA00022692"/>
    </source>
</evidence>
<dbReference type="PANTHER" id="PTHR43701">
    <property type="entry name" value="MEMBRANE TRANSPORTER PROTEIN MJ0441-RELATED"/>
    <property type="match status" value="1"/>
</dbReference>
<evidence type="ECO:0000313" key="7">
    <source>
        <dbReference type="Proteomes" id="UP000620266"/>
    </source>
</evidence>
<dbReference type="Pfam" id="PF01925">
    <property type="entry name" value="TauE"/>
    <property type="match status" value="1"/>
</dbReference>
<evidence type="ECO:0000256" key="5">
    <source>
        <dbReference type="RuleBase" id="RU363041"/>
    </source>
</evidence>
<dbReference type="GO" id="GO:0005886">
    <property type="term" value="C:plasma membrane"/>
    <property type="evidence" value="ECO:0007669"/>
    <property type="project" value="UniProtKB-SubCell"/>
</dbReference>
<reference evidence="6" key="1">
    <citation type="journal article" date="2014" name="Int. J. Syst. Evol. Microbiol.">
        <title>Complete genome sequence of Corynebacterium casei LMG S-19264T (=DSM 44701T), isolated from a smear-ripened cheese.</title>
        <authorList>
            <consortium name="US DOE Joint Genome Institute (JGI-PGF)"/>
            <person name="Walter F."/>
            <person name="Albersmeier A."/>
            <person name="Kalinowski J."/>
            <person name="Ruckert C."/>
        </authorList>
    </citation>
    <scope>NUCLEOTIDE SEQUENCE</scope>
    <source>
        <strain evidence="6">CCM 7086</strain>
    </source>
</reference>
<keyword evidence="7" id="KW-1185">Reference proteome</keyword>
<evidence type="ECO:0000256" key="4">
    <source>
        <dbReference type="ARBA" id="ARBA00023136"/>
    </source>
</evidence>
<dbReference type="RefSeq" id="WP_188396467.1">
    <property type="nucleotide sequence ID" value="NZ_BMCG01000004.1"/>
</dbReference>
<name>A0A8J2UQI6_9BURK</name>
<keyword evidence="3 5" id="KW-1133">Transmembrane helix</keyword>
<gene>
    <name evidence="6" type="ORF">GCM10007205_23910</name>
</gene>
<keyword evidence="4 5" id="KW-0472">Membrane</keyword>
<dbReference type="PANTHER" id="PTHR43701:SF2">
    <property type="entry name" value="MEMBRANE TRANSPORTER PROTEIN YJNA-RELATED"/>
    <property type="match status" value="1"/>
</dbReference>
<evidence type="ECO:0000256" key="3">
    <source>
        <dbReference type="ARBA" id="ARBA00022989"/>
    </source>
</evidence>
<feature type="transmembrane region" description="Helical" evidence="5">
    <location>
        <begin position="72"/>
        <end position="91"/>
    </location>
</feature>
<keyword evidence="5" id="KW-1003">Cell membrane</keyword>
<comment type="caution">
    <text evidence="6">The sequence shown here is derived from an EMBL/GenBank/DDBJ whole genome shotgun (WGS) entry which is preliminary data.</text>
</comment>
<protein>
    <recommendedName>
        <fullName evidence="5">Probable membrane transporter protein</fullName>
    </recommendedName>
</protein>
<comment type="similarity">
    <text evidence="5">Belongs to the 4-toluene sulfonate uptake permease (TSUP) (TC 2.A.102) family.</text>
</comment>
<dbReference type="EMBL" id="BMCG01000004">
    <property type="protein sequence ID" value="GGC14255.1"/>
    <property type="molecule type" value="Genomic_DNA"/>
</dbReference>
<sequence length="248" mass="25602">MITHATLILISLGIGVLVGGAGVGGFFMPTALTFFAGVSVHEGTATSLFTFIFLGVAGAIYFHRKGSIDWDLVKPICLGAALTGFAGAWIGSQMSTALLSIVLAVLITAAGLYTLAVGTRVPRAVIGQPRSRWLLLIAIGAFTGFLSGLTGIGGPALSVPLMLFFGFSILHSIGAGQVLQIVGALSGTLANMRYGTIDFGLAFFITAFEIVGVLAGAYLIHRINIDLIRKLVGALCLVAGCAFLLKAL</sequence>
<reference evidence="6" key="2">
    <citation type="submission" date="2020-09" db="EMBL/GenBank/DDBJ databases">
        <authorList>
            <person name="Sun Q."/>
            <person name="Sedlacek I."/>
        </authorList>
    </citation>
    <scope>NUCLEOTIDE SEQUENCE</scope>
    <source>
        <strain evidence="6">CCM 7086</strain>
    </source>
</reference>
<accession>A0A8J2UQI6</accession>
<feature type="transmembrane region" description="Helical" evidence="5">
    <location>
        <begin position="7"/>
        <end position="28"/>
    </location>
</feature>
<evidence type="ECO:0000313" key="6">
    <source>
        <dbReference type="EMBL" id="GGC14255.1"/>
    </source>
</evidence>
<comment type="subcellular location">
    <subcellularLocation>
        <location evidence="5">Cell membrane</location>
        <topology evidence="5">Multi-pass membrane protein</topology>
    </subcellularLocation>
    <subcellularLocation>
        <location evidence="1">Membrane</location>
        <topology evidence="1">Multi-pass membrane protein</topology>
    </subcellularLocation>
</comment>
<proteinExistence type="inferred from homology"/>
<evidence type="ECO:0000256" key="1">
    <source>
        <dbReference type="ARBA" id="ARBA00004141"/>
    </source>
</evidence>
<dbReference type="InterPro" id="IPR051598">
    <property type="entry name" value="TSUP/Inactive_protease-like"/>
</dbReference>
<dbReference type="AlphaFoldDB" id="A0A8J2UQI6"/>
<organism evidence="6 7">
    <name type="scientific">Oxalicibacterium flavum</name>
    <dbReference type="NCBI Taxonomy" id="179467"/>
    <lineage>
        <taxon>Bacteria</taxon>
        <taxon>Pseudomonadati</taxon>
        <taxon>Pseudomonadota</taxon>
        <taxon>Betaproteobacteria</taxon>
        <taxon>Burkholderiales</taxon>
        <taxon>Oxalobacteraceae</taxon>
        <taxon>Oxalicibacterium</taxon>
    </lineage>
</organism>
<keyword evidence="2 5" id="KW-0812">Transmembrane</keyword>
<feature type="transmembrane region" description="Helical" evidence="5">
    <location>
        <begin position="163"/>
        <end position="187"/>
    </location>
</feature>
<dbReference type="InterPro" id="IPR002781">
    <property type="entry name" value="TM_pro_TauE-like"/>
</dbReference>
<feature type="transmembrane region" description="Helical" evidence="5">
    <location>
        <begin position="34"/>
        <end position="60"/>
    </location>
</feature>